<protein>
    <recommendedName>
        <fullName evidence="1">Methyltransferase domain-containing protein</fullName>
    </recommendedName>
</protein>
<name>T1JM27_STRMM</name>
<dbReference type="CDD" id="cd02440">
    <property type="entry name" value="AdoMet_MTases"/>
    <property type="match status" value="1"/>
</dbReference>
<reference evidence="3" key="1">
    <citation type="submission" date="2011-05" db="EMBL/GenBank/DDBJ databases">
        <authorList>
            <person name="Richards S.R."/>
            <person name="Qu J."/>
            <person name="Jiang H."/>
            <person name="Jhangiani S.N."/>
            <person name="Agravi P."/>
            <person name="Goodspeed R."/>
            <person name="Gross S."/>
            <person name="Mandapat C."/>
            <person name="Jackson L."/>
            <person name="Mathew T."/>
            <person name="Pu L."/>
            <person name="Thornton R."/>
            <person name="Saada N."/>
            <person name="Wilczek-Boney K.B."/>
            <person name="Lee S."/>
            <person name="Kovar C."/>
            <person name="Wu Y."/>
            <person name="Scherer S.E."/>
            <person name="Worley K.C."/>
            <person name="Muzny D.M."/>
            <person name="Gibbs R."/>
        </authorList>
    </citation>
    <scope>NUCLEOTIDE SEQUENCE</scope>
    <source>
        <strain evidence="3">Brora</strain>
    </source>
</reference>
<dbReference type="OMA" id="DCMALYE"/>
<evidence type="ECO:0000259" key="1">
    <source>
        <dbReference type="Pfam" id="PF13649"/>
    </source>
</evidence>
<reference evidence="2" key="2">
    <citation type="submission" date="2015-02" db="UniProtKB">
        <authorList>
            <consortium name="EnsemblMetazoa"/>
        </authorList>
    </citation>
    <scope>IDENTIFICATION</scope>
</reference>
<evidence type="ECO:0000313" key="2">
    <source>
        <dbReference type="EnsemblMetazoa" id="SMAR014907-PA"/>
    </source>
</evidence>
<dbReference type="eggNOG" id="KOG1541">
    <property type="taxonomic scope" value="Eukaryota"/>
</dbReference>
<dbReference type="STRING" id="126957.T1JM27"/>
<sequence length="190" mass="21587">DLCPGRYNGPQIAAKFLEQYYPENERPNVRLIDIAAGTGRVGRELLDLGFHKIDALEPSDGMLQIAKQQQLYQEYYLESIGTTKTSISDDVYDCLVISGGMGEGHIPTKALNEMIRIVKPVVFFLPGGLICIVMREEYLTVVSEYAGKLENYMHDLQEQQLWEQISRTIIPNYSFQKNGVVFMYKVLPTN</sequence>
<proteinExistence type="predicted"/>
<dbReference type="AlphaFoldDB" id="T1JM27"/>
<dbReference type="InterPro" id="IPR041698">
    <property type="entry name" value="Methyltransf_25"/>
</dbReference>
<dbReference type="Proteomes" id="UP000014500">
    <property type="component" value="Unassembled WGS sequence"/>
</dbReference>
<organism evidence="2 3">
    <name type="scientific">Strigamia maritima</name>
    <name type="common">European centipede</name>
    <name type="synonym">Geophilus maritimus</name>
    <dbReference type="NCBI Taxonomy" id="126957"/>
    <lineage>
        <taxon>Eukaryota</taxon>
        <taxon>Metazoa</taxon>
        <taxon>Ecdysozoa</taxon>
        <taxon>Arthropoda</taxon>
        <taxon>Myriapoda</taxon>
        <taxon>Chilopoda</taxon>
        <taxon>Pleurostigmophora</taxon>
        <taxon>Geophilomorpha</taxon>
        <taxon>Linotaeniidae</taxon>
        <taxon>Strigamia</taxon>
    </lineage>
</organism>
<dbReference type="PhylomeDB" id="T1JM27"/>
<feature type="domain" description="Methyltransferase" evidence="1">
    <location>
        <begin position="32"/>
        <end position="120"/>
    </location>
</feature>
<evidence type="ECO:0000313" key="3">
    <source>
        <dbReference type="Proteomes" id="UP000014500"/>
    </source>
</evidence>
<dbReference type="SUPFAM" id="SSF53335">
    <property type="entry name" value="S-adenosyl-L-methionine-dependent methyltransferases"/>
    <property type="match status" value="1"/>
</dbReference>
<keyword evidence="3" id="KW-1185">Reference proteome</keyword>
<dbReference type="HOGENOM" id="CLU_090201_1_0_1"/>
<dbReference type="Pfam" id="PF13649">
    <property type="entry name" value="Methyltransf_25"/>
    <property type="match status" value="1"/>
</dbReference>
<dbReference type="InterPro" id="IPR029063">
    <property type="entry name" value="SAM-dependent_MTases_sf"/>
</dbReference>
<accession>T1JM27</accession>
<dbReference type="Gene3D" id="3.40.50.150">
    <property type="entry name" value="Vaccinia Virus protein VP39"/>
    <property type="match status" value="1"/>
</dbReference>
<dbReference type="EnsemblMetazoa" id="SMAR014907-RA">
    <property type="protein sequence ID" value="SMAR014907-PA"/>
    <property type="gene ID" value="SMAR014907"/>
</dbReference>
<dbReference type="EMBL" id="JH431307">
    <property type="status" value="NOT_ANNOTATED_CDS"/>
    <property type="molecule type" value="Genomic_DNA"/>
</dbReference>